<evidence type="ECO:0000313" key="1">
    <source>
        <dbReference type="EMBL" id="MBB6172877.1"/>
    </source>
</evidence>
<sequence>MRPSGDERLEALAGRVFSGLPQPDHVVKLSTPANLAALRRKDNSKPSERGAFVTGEATTCAQSFTDYQNRTDTA</sequence>
<keyword evidence="2" id="KW-1185">Reference proteome</keyword>
<dbReference type="EMBL" id="JACHDS010000001">
    <property type="protein sequence ID" value="MBB6172877.1"/>
    <property type="molecule type" value="Genomic_DNA"/>
</dbReference>
<name>A0A7X0D5W2_9ACTN</name>
<organism evidence="1 2">
    <name type="scientific">Nocardiopsis mwathae</name>
    <dbReference type="NCBI Taxonomy" id="1472723"/>
    <lineage>
        <taxon>Bacteria</taxon>
        <taxon>Bacillati</taxon>
        <taxon>Actinomycetota</taxon>
        <taxon>Actinomycetes</taxon>
        <taxon>Streptosporangiales</taxon>
        <taxon>Nocardiopsidaceae</taxon>
        <taxon>Nocardiopsis</taxon>
    </lineage>
</organism>
<protein>
    <submittedName>
        <fullName evidence="1">Uncharacterized protein</fullName>
    </submittedName>
</protein>
<reference evidence="1 2" key="1">
    <citation type="submission" date="2020-08" db="EMBL/GenBank/DDBJ databases">
        <title>Sequencing the genomes of 1000 actinobacteria strains.</title>
        <authorList>
            <person name="Klenk H.-P."/>
        </authorList>
    </citation>
    <scope>NUCLEOTIDE SEQUENCE [LARGE SCALE GENOMIC DNA]</scope>
    <source>
        <strain evidence="1 2">DSM 46659</strain>
    </source>
</reference>
<dbReference type="Proteomes" id="UP000546642">
    <property type="component" value="Unassembled WGS sequence"/>
</dbReference>
<dbReference type="AlphaFoldDB" id="A0A7X0D5W2"/>
<dbReference type="RefSeq" id="WP_184076107.1">
    <property type="nucleotide sequence ID" value="NZ_JACHDS010000001.1"/>
</dbReference>
<gene>
    <name evidence="1" type="ORF">HNR23_002937</name>
</gene>
<evidence type="ECO:0000313" key="2">
    <source>
        <dbReference type="Proteomes" id="UP000546642"/>
    </source>
</evidence>
<accession>A0A7X0D5W2</accession>
<proteinExistence type="predicted"/>
<comment type="caution">
    <text evidence="1">The sequence shown here is derived from an EMBL/GenBank/DDBJ whole genome shotgun (WGS) entry which is preliminary data.</text>
</comment>